<dbReference type="GO" id="GO:0016485">
    <property type="term" value="P:protein processing"/>
    <property type="evidence" value="ECO:0007669"/>
    <property type="project" value="InterPro"/>
</dbReference>
<comment type="similarity">
    <text evidence="2">Belongs to the nicastrin family.</text>
</comment>
<dbReference type="PANTHER" id="PTHR21092">
    <property type="entry name" value="NICASTRIN"/>
    <property type="match status" value="1"/>
</dbReference>
<comment type="subcellular location">
    <subcellularLocation>
        <location evidence="1">Membrane</location>
        <topology evidence="1">Single-pass type I membrane protein</topology>
    </subcellularLocation>
</comment>
<feature type="domain" description="Nicastrin small lobe" evidence="10">
    <location>
        <begin position="50"/>
        <end position="207"/>
    </location>
</feature>
<keyword evidence="8" id="KW-0472">Membrane</keyword>
<keyword evidence="7" id="KW-1133">Transmembrane helix</keyword>
<dbReference type="GO" id="GO:0007219">
    <property type="term" value="P:Notch signaling pathway"/>
    <property type="evidence" value="ECO:0007669"/>
    <property type="project" value="UniProtKB-KW"/>
</dbReference>
<evidence type="ECO:0000256" key="4">
    <source>
        <dbReference type="ARBA" id="ARBA00022692"/>
    </source>
</evidence>
<keyword evidence="4" id="KW-0812">Transmembrane</keyword>
<dbReference type="Pfam" id="PF18266">
    <property type="entry name" value="Ncstrn_small"/>
    <property type="match status" value="1"/>
</dbReference>
<evidence type="ECO:0000256" key="8">
    <source>
        <dbReference type="ARBA" id="ARBA00023136"/>
    </source>
</evidence>
<evidence type="ECO:0000256" key="9">
    <source>
        <dbReference type="ARBA" id="ARBA00023180"/>
    </source>
</evidence>
<evidence type="ECO:0000256" key="1">
    <source>
        <dbReference type="ARBA" id="ARBA00004479"/>
    </source>
</evidence>
<evidence type="ECO:0000259" key="10">
    <source>
        <dbReference type="Pfam" id="PF18266"/>
    </source>
</evidence>
<dbReference type="InterPro" id="IPR008710">
    <property type="entry name" value="Nicastrin"/>
</dbReference>
<sequence>MSAGSTASLLAAVICLALAVLAPVVPGDGATLESVPDLVKAMYLNVESFPCVRLLNLSGEIGCSNPGSEKVIAPIVRLRKGSDQLVQPSTILLSLDQMSDFFLRVSNDPELHQKVAGVLVESNGVNNDLQELSPDRKFPQDDFAPYSNHSHDWNPAGSGIMWNKYNFPVFLLSEESTNTLQKISEKNEKTGNGYKANVAEFDLVMQTTKAQTHDSASCLKEQSCLPLGGHSVWTSLPPLNNGSTEHPKPLILAIASQDSASFFRDRSLGSDSPISGLIALLTAVDALSHIHGLSKLKKQLVFAVFNGEAWGYLGSRKFLQELDEGAASVNGISSLKIDQVSARKINTGRDSLRLQLIIFYFSNIYKSFFSSLFWVLCHDICFLQSLSANSNEFSFRNFTDSFESQAIYISV</sequence>
<evidence type="ECO:0000256" key="5">
    <source>
        <dbReference type="ARBA" id="ARBA00022729"/>
    </source>
</evidence>
<dbReference type="EMBL" id="CM000780">
    <property type="protein sequence ID" value="AQK55161.1"/>
    <property type="molecule type" value="Genomic_DNA"/>
</dbReference>
<protein>
    <recommendedName>
        <fullName evidence="3">Nicastrin</fullName>
    </recommendedName>
</protein>
<dbReference type="ExpressionAtlas" id="A0A1D6Q9X1">
    <property type="expression patterns" value="baseline and differential"/>
</dbReference>
<proteinExistence type="inferred from homology"/>
<dbReference type="SUPFAM" id="SSF53187">
    <property type="entry name" value="Zn-dependent exopeptidases"/>
    <property type="match status" value="1"/>
</dbReference>
<keyword evidence="6" id="KW-0914">Notch signaling pathway</keyword>
<evidence type="ECO:0000256" key="6">
    <source>
        <dbReference type="ARBA" id="ARBA00022976"/>
    </source>
</evidence>
<evidence type="ECO:0000256" key="3">
    <source>
        <dbReference type="ARBA" id="ARBA00015303"/>
    </source>
</evidence>
<evidence type="ECO:0000256" key="7">
    <source>
        <dbReference type="ARBA" id="ARBA00022989"/>
    </source>
</evidence>
<keyword evidence="9" id="KW-0325">Glycoprotein</keyword>
<evidence type="ECO:0000256" key="2">
    <source>
        <dbReference type="ARBA" id="ARBA00007717"/>
    </source>
</evidence>
<organism evidence="11">
    <name type="scientific">Zea mays</name>
    <name type="common">Maize</name>
    <dbReference type="NCBI Taxonomy" id="4577"/>
    <lineage>
        <taxon>Eukaryota</taxon>
        <taxon>Viridiplantae</taxon>
        <taxon>Streptophyta</taxon>
        <taxon>Embryophyta</taxon>
        <taxon>Tracheophyta</taxon>
        <taxon>Spermatophyta</taxon>
        <taxon>Magnoliopsida</taxon>
        <taxon>Liliopsida</taxon>
        <taxon>Poales</taxon>
        <taxon>Poaceae</taxon>
        <taxon>PACMAD clade</taxon>
        <taxon>Panicoideae</taxon>
        <taxon>Andropogonodae</taxon>
        <taxon>Andropogoneae</taxon>
        <taxon>Tripsacinae</taxon>
        <taxon>Zea</taxon>
    </lineage>
</organism>
<keyword evidence="5" id="KW-0732">Signal</keyword>
<name>A0A1D6Q9X1_MAIZE</name>
<dbReference type="InterPro" id="IPR041084">
    <property type="entry name" value="Ncstrn_small"/>
</dbReference>
<dbReference type="AlphaFoldDB" id="A0A1D6Q9X1"/>
<gene>
    <name evidence="11" type="ORF">ZEAMMB73_Zm00001d051809</name>
</gene>
<dbReference type="GO" id="GO:0005886">
    <property type="term" value="C:plasma membrane"/>
    <property type="evidence" value="ECO:0007669"/>
    <property type="project" value="UniProtKB-ARBA"/>
</dbReference>
<accession>A0A1D6Q9X1</accession>
<dbReference type="Pfam" id="PF05450">
    <property type="entry name" value="Nicastrin"/>
    <property type="match status" value="1"/>
</dbReference>
<reference evidence="11" key="1">
    <citation type="submission" date="2015-12" db="EMBL/GenBank/DDBJ databases">
        <title>Update maize B73 reference genome by single molecule sequencing technologies.</title>
        <authorList>
            <consortium name="Maize Genome Sequencing Project"/>
            <person name="Ware D."/>
        </authorList>
    </citation>
    <scope>NUCLEOTIDE SEQUENCE</scope>
    <source>
        <tissue evidence="11">Seedling</tissue>
    </source>
</reference>
<dbReference type="PANTHER" id="PTHR21092:SF0">
    <property type="entry name" value="NICASTRIN"/>
    <property type="match status" value="1"/>
</dbReference>
<dbReference type="FunFam" id="3.40.630.10:FF:000255">
    <property type="entry name" value="Nicastrin"/>
    <property type="match status" value="1"/>
</dbReference>
<dbReference type="Gene3D" id="3.40.630.10">
    <property type="entry name" value="Zn peptidases"/>
    <property type="match status" value="1"/>
</dbReference>
<evidence type="ECO:0000313" key="11">
    <source>
        <dbReference type="EMBL" id="AQK55161.1"/>
    </source>
</evidence>